<reference evidence="2 3" key="1">
    <citation type="submission" date="2019-01" db="EMBL/GenBank/DDBJ databases">
        <title>Nocardioides guangzhouensis sp. nov., an actinobacterium isolated from soil.</title>
        <authorList>
            <person name="Fu Y."/>
            <person name="Cai Y."/>
            <person name="Lin Z."/>
            <person name="Chen P."/>
        </authorList>
    </citation>
    <scope>NUCLEOTIDE SEQUENCE [LARGE SCALE GENOMIC DNA]</scope>
    <source>
        <strain evidence="2 3">130</strain>
    </source>
</reference>
<keyword evidence="3" id="KW-1185">Reference proteome</keyword>
<gene>
    <name evidence="2" type="ORF">EKO23_23740</name>
</gene>
<dbReference type="AlphaFoldDB" id="A0A4Q4Z2E6"/>
<dbReference type="Pfam" id="PF04577">
    <property type="entry name" value="Glyco_transf_61"/>
    <property type="match status" value="1"/>
</dbReference>
<name>A0A4Q4Z2E6_9ACTN</name>
<evidence type="ECO:0000313" key="2">
    <source>
        <dbReference type="EMBL" id="RYP81355.1"/>
    </source>
</evidence>
<evidence type="ECO:0000313" key="3">
    <source>
        <dbReference type="Proteomes" id="UP000295198"/>
    </source>
</evidence>
<evidence type="ECO:0000259" key="1">
    <source>
        <dbReference type="Pfam" id="PF04577"/>
    </source>
</evidence>
<dbReference type="OrthoDB" id="5116883at2"/>
<dbReference type="GO" id="GO:0016757">
    <property type="term" value="F:glycosyltransferase activity"/>
    <property type="evidence" value="ECO:0007669"/>
    <property type="project" value="InterPro"/>
</dbReference>
<proteinExistence type="predicted"/>
<dbReference type="InterPro" id="IPR049625">
    <property type="entry name" value="Glyco_transf_61_cat"/>
</dbReference>
<dbReference type="RefSeq" id="WP_134720966.1">
    <property type="nucleotide sequence ID" value="NZ_SDKM01000070.1"/>
</dbReference>
<organism evidence="2 3">
    <name type="scientific">Nocardioides guangzhouensis</name>
    <dbReference type="NCBI Taxonomy" id="2497878"/>
    <lineage>
        <taxon>Bacteria</taxon>
        <taxon>Bacillati</taxon>
        <taxon>Actinomycetota</taxon>
        <taxon>Actinomycetes</taxon>
        <taxon>Propionibacteriales</taxon>
        <taxon>Nocardioidaceae</taxon>
        <taxon>Nocardioides</taxon>
    </lineage>
</organism>
<accession>A0A4Q4Z2E6</accession>
<keyword evidence="2" id="KW-0808">Transferase</keyword>
<comment type="caution">
    <text evidence="2">The sequence shown here is derived from an EMBL/GenBank/DDBJ whole genome shotgun (WGS) entry which is preliminary data.</text>
</comment>
<feature type="domain" description="Glycosyltransferase 61 catalytic" evidence="1">
    <location>
        <begin position="334"/>
        <end position="511"/>
    </location>
</feature>
<sequence>MARGQSRWSVALDAARALRRRSPAGPWHDLALPTDLPVVLLADDVSGGAVARWTGWLDGRRIEVVSPAEPPPWDWANRDPRARRAGPVTQVSGTVRLLGPVGAVVDLLPVPALPGEADDRVGLFRLLVGYVAADGCYVVDRETTGDEEGVRAVEQLVTGLLALPRDDRSALSPPDRELARAVRPPRPTVRALFVPKRTPHVVKLRDVETDVVLPAREPGLRLRCLTELPAGDLVSSAVVRSHGRAPRELPGTMDHPRLHLRRYDGAVEFAGRTLMYAGSTVLPDSFRHPRAVRLEHPRLHGGLGQPARVPDRYRPRQGLEGAYYQLDSTYTGHFGHVMTEVVSRLWGWDLARELQPDLRVLMFRRRHRRFRPELELRLLGAFGVDEADVTWVDEPVRLTSVVSASPMWNNGPGPYVHPGIRDVWARLTAGLLDRAANTDTPPRIFVSRSGEYGARLCRNAMQVENLFARHGWVVVYPEHHDLADQVRLFHHATHVAGFGGSAMFNLMHARDLRQVIVLNSEAYTARNEHLFTALTGGTVDYFWSPAETPQPASGWSKSAFESAWSFDFATHGDRLEELLG</sequence>
<dbReference type="EMBL" id="SDKM01000070">
    <property type="protein sequence ID" value="RYP81355.1"/>
    <property type="molecule type" value="Genomic_DNA"/>
</dbReference>
<dbReference type="Proteomes" id="UP000295198">
    <property type="component" value="Unassembled WGS sequence"/>
</dbReference>
<protein>
    <submittedName>
        <fullName evidence="2">Glycosyltransferase family 61 protein</fullName>
    </submittedName>
</protein>